<name>A0A1H6U8J4_9BACT</name>
<dbReference type="Gene3D" id="3.10.180.10">
    <property type="entry name" value="2,3-Dihydroxybiphenyl 1,2-Dioxygenase, domain 1"/>
    <property type="match status" value="1"/>
</dbReference>
<gene>
    <name evidence="2" type="ORF">SAMN05192553_101499</name>
</gene>
<dbReference type="Proteomes" id="UP000199403">
    <property type="component" value="Unassembled WGS sequence"/>
</dbReference>
<sequence length="130" mass="15082">MIPYNRIKETCLYIPNLDKAVAFYNGLLEMPLISKVEGRHVFFRCGDSVLLCFLPEVTEKESCLPPHYAHGKQHIAFEVPEADYLATRALLREKGIEITHEQDWGRDRNSFYFEDPFGHVLEIVPTGIWE</sequence>
<dbReference type="PANTHER" id="PTHR21366">
    <property type="entry name" value="GLYOXALASE FAMILY PROTEIN"/>
    <property type="match status" value="1"/>
</dbReference>
<proteinExistence type="predicted"/>
<accession>A0A1H6U8J4</accession>
<dbReference type="EMBL" id="FNZH01000001">
    <property type="protein sequence ID" value="SEI84192.1"/>
    <property type="molecule type" value="Genomic_DNA"/>
</dbReference>
<evidence type="ECO:0000313" key="3">
    <source>
        <dbReference type="Proteomes" id="UP000199403"/>
    </source>
</evidence>
<keyword evidence="2" id="KW-0560">Oxidoreductase</keyword>
<feature type="domain" description="VOC" evidence="1">
    <location>
        <begin position="6"/>
        <end position="126"/>
    </location>
</feature>
<dbReference type="AlphaFoldDB" id="A0A1H6U8J4"/>
<organism evidence="2 3">
    <name type="scientific">Cyclobacterium xiamenense</name>
    <dbReference type="NCBI Taxonomy" id="1297121"/>
    <lineage>
        <taxon>Bacteria</taxon>
        <taxon>Pseudomonadati</taxon>
        <taxon>Bacteroidota</taxon>
        <taxon>Cytophagia</taxon>
        <taxon>Cytophagales</taxon>
        <taxon>Cyclobacteriaceae</taxon>
        <taxon>Cyclobacterium</taxon>
    </lineage>
</organism>
<dbReference type="PANTHER" id="PTHR21366:SF22">
    <property type="entry name" value="VOC DOMAIN-CONTAINING PROTEIN"/>
    <property type="match status" value="1"/>
</dbReference>
<evidence type="ECO:0000313" key="2">
    <source>
        <dbReference type="EMBL" id="SEI84192.1"/>
    </source>
</evidence>
<dbReference type="Pfam" id="PF00903">
    <property type="entry name" value="Glyoxalase"/>
    <property type="match status" value="1"/>
</dbReference>
<keyword evidence="3" id="KW-1185">Reference proteome</keyword>
<dbReference type="InterPro" id="IPR037523">
    <property type="entry name" value="VOC_core"/>
</dbReference>
<evidence type="ECO:0000259" key="1">
    <source>
        <dbReference type="PROSITE" id="PS51819"/>
    </source>
</evidence>
<dbReference type="InterPro" id="IPR050383">
    <property type="entry name" value="GlyoxalaseI/FosfomycinResist"/>
</dbReference>
<dbReference type="SUPFAM" id="SSF54593">
    <property type="entry name" value="Glyoxalase/Bleomycin resistance protein/Dihydroxybiphenyl dioxygenase"/>
    <property type="match status" value="1"/>
</dbReference>
<keyword evidence="2" id="KW-0223">Dioxygenase</keyword>
<dbReference type="STRING" id="1416801.SAMN05192553_101499"/>
<reference evidence="3" key="1">
    <citation type="submission" date="2016-10" db="EMBL/GenBank/DDBJ databases">
        <authorList>
            <person name="Varghese N."/>
            <person name="Submissions S."/>
        </authorList>
    </citation>
    <scope>NUCLEOTIDE SEQUENCE [LARGE SCALE GENOMIC DNA]</scope>
    <source>
        <strain evidence="3">IBRC-M 10761</strain>
    </source>
</reference>
<dbReference type="GO" id="GO:0051213">
    <property type="term" value="F:dioxygenase activity"/>
    <property type="evidence" value="ECO:0007669"/>
    <property type="project" value="UniProtKB-KW"/>
</dbReference>
<protein>
    <submittedName>
        <fullName evidence="2">Catechol 2,3-dioxygenase</fullName>
    </submittedName>
</protein>
<dbReference type="InterPro" id="IPR029068">
    <property type="entry name" value="Glyas_Bleomycin-R_OHBP_Dase"/>
</dbReference>
<dbReference type="PROSITE" id="PS51819">
    <property type="entry name" value="VOC"/>
    <property type="match status" value="1"/>
</dbReference>
<dbReference type="InterPro" id="IPR004360">
    <property type="entry name" value="Glyas_Fos-R_dOase_dom"/>
</dbReference>